<accession>A0A7X2PAV2</accession>
<reference evidence="3 4" key="1">
    <citation type="submission" date="2019-08" db="EMBL/GenBank/DDBJ databases">
        <title>In-depth cultivation of the pig gut microbiome towards novel bacterial diversity and tailored functional studies.</title>
        <authorList>
            <person name="Wylensek D."/>
            <person name="Hitch T.C.A."/>
            <person name="Clavel T."/>
        </authorList>
    </citation>
    <scope>NUCLEOTIDE SEQUENCE [LARGE SCALE GENOMIC DNA]</scope>
    <source>
        <strain evidence="3 4">Oil+RF-744-WCA-WT-13</strain>
    </source>
</reference>
<dbReference type="EMBL" id="VUMV01000011">
    <property type="protein sequence ID" value="MST82986.1"/>
    <property type="molecule type" value="Genomic_DNA"/>
</dbReference>
<feature type="transmembrane region" description="Helical" evidence="2">
    <location>
        <begin position="59"/>
        <end position="84"/>
    </location>
</feature>
<evidence type="ECO:0008006" key="5">
    <source>
        <dbReference type="Google" id="ProtNLM"/>
    </source>
</evidence>
<sequence length="409" mass="44389">MKNDKITYGLFEDESADPEVRAAMQKDVKIPEELLEKREEAFRKIRDGQKRHHRPGYSLYARIAGLAACACAAVIAFSGASYAVGADNLFSRSFARIVEATGGNKDYNQRKIETIAENAEEITAGSSSETSGIVSSSESGKIPADAQTANRQTSADAKNISLQAKEYYCDGKILAVTMEIEDKDGVLSGYDYVHAAMGEDSSRNPSLTINGQELGVPGDFYFQKDADGNFVTLKEINLRYHEVWDGCSFPDGSSLDVSISIPELEAGMAGPLEEGNELQSRKILGDWAVSFSGTCRADGNHVIAENQASGDVMLNTVTRTPASVWVDLTVPQNCGGIDLENCGYAVNLVLEDGTIVQPEDGMSLNKNEEGISSPFGEQAWRFVNPSGEHFAVLVRAKDEQLTKLAEYHL</sequence>
<dbReference type="AlphaFoldDB" id="A0A7X2PAV2"/>
<dbReference type="Gene3D" id="2.60.40.1630">
    <property type="entry name" value="bacillus anthracis domain"/>
    <property type="match status" value="1"/>
</dbReference>
<protein>
    <recommendedName>
        <fullName evidence="5">DUF4179 domain-containing protein</fullName>
    </recommendedName>
</protein>
<feature type="compositionally biased region" description="Low complexity" evidence="1">
    <location>
        <begin position="119"/>
        <end position="140"/>
    </location>
</feature>
<dbReference type="Proteomes" id="UP000466864">
    <property type="component" value="Unassembled WGS sequence"/>
</dbReference>
<evidence type="ECO:0000313" key="4">
    <source>
        <dbReference type="Proteomes" id="UP000466864"/>
    </source>
</evidence>
<comment type="caution">
    <text evidence="3">The sequence shown here is derived from an EMBL/GenBank/DDBJ whole genome shotgun (WGS) entry which is preliminary data.</text>
</comment>
<evidence type="ECO:0000256" key="2">
    <source>
        <dbReference type="SAM" id="Phobius"/>
    </source>
</evidence>
<name>A0A7X2PAV2_9FIRM</name>
<keyword evidence="4" id="KW-1185">Reference proteome</keyword>
<evidence type="ECO:0000256" key="1">
    <source>
        <dbReference type="SAM" id="MobiDB-lite"/>
    </source>
</evidence>
<evidence type="ECO:0000313" key="3">
    <source>
        <dbReference type="EMBL" id="MST82986.1"/>
    </source>
</evidence>
<feature type="region of interest" description="Disordered" evidence="1">
    <location>
        <begin position="119"/>
        <end position="155"/>
    </location>
</feature>
<keyword evidence="2" id="KW-1133">Transmembrane helix</keyword>
<proteinExistence type="predicted"/>
<keyword evidence="2" id="KW-0472">Membrane</keyword>
<dbReference type="RefSeq" id="WP_154458890.1">
    <property type="nucleotide sequence ID" value="NZ_VUMV01000011.1"/>
</dbReference>
<organism evidence="3 4">
    <name type="scientific">Bilifractor porci</name>
    <dbReference type="NCBI Taxonomy" id="2606636"/>
    <lineage>
        <taxon>Bacteria</taxon>
        <taxon>Bacillati</taxon>
        <taxon>Bacillota</taxon>
        <taxon>Clostridia</taxon>
        <taxon>Lachnospirales</taxon>
        <taxon>Lachnospiraceae</taxon>
        <taxon>Bilifractor</taxon>
    </lineage>
</organism>
<gene>
    <name evidence="3" type="ORF">FYJ60_11820</name>
</gene>
<keyword evidence="2" id="KW-0812">Transmembrane</keyword>